<dbReference type="AlphaFoldDB" id="A0A6M8HMS5"/>
<dbReference type="EMBL" id="CP053708">
    <property type="protein sequence ID" value="QKE89591.1"/>
    <property type="molecule type" value="Genomic_DNA"/>
</dbReference>
<reference evidence="1 2" key="1">
    <citation type="journal article" date="2014" name="World J. Microbiol. Biotechnol.">
        <title>Biodiversity and physiological characteristics of Antarctic and Arctic lichens-associated bacteria.</title>
        <authorList>
            <person name="Lee Y.M."/>
            <person name="Kim E.H."/>
            <person name="Lee H.K."/>
            <person name="Hong S.G."/>
        </authorList>
    </citation>
    <scope>NUCLEOTIDE SEQUENCE [LARGE SCALE GENOMIC DNA]</scope>
    <source>
        <strain evidence="1 2">PAMC 26569</strain>
    </source>
</reference>
<accession>A0A6M8HMS5</accession>
<dbReference type="Proteomes" id="UP000500767">
    <property type="component" value="Chromosome"/>
</dbReference>
<evidence type="ECO:0000313" key="2">
    <source>
        <dbReference type="Proteomes" id="UP000500767"/>
    </source>
</evidence>
<name>A0A6M8HMS5_9PROT</name>
<dbReference type="KEGG" id="lck:HN018_05615"/>
<sequence length="167" mass="16999">MAAIGVSSVWLAGCSSLLTEGSAAGAGVGGAAVASAITSNAAVTTGIGLGAQAVASAAVQSLEKSVHHAEQQRIASVAGRLPVGGSGPWRVDHDIPIEANEHGEVAVVRLIGNDAAGLSCKEIVFSVDYVREKHPARRFYTASVCQADGTWHWATAEPATSRWGALQ</sequence>
<keyword evidence="2" id="KW-1185">Reference proteome</keyword>
<dbReference type="RefSeq" id="WP_171834583.1">
    <property type="nucleotide sequence ID" value="NZ_CP053708.1"/>
</dbReference>
<organism evidence="1 2">
    <name type="scientific">Lichenicola cladoniae</name>
    <dbReference type="NCBI Taxonomy" id="1484109"/>
    <lineage>
        <taxon>Bacteria</taxon>
        <taxon>Pseudomonadati</taxon>
        <taxon>Pseudomonadota</taxon>
        <taxon>Alphaproteobacteria</taxon>
        <taxon>Acetobacterales</taxon>
        <taxon>Acetobacteraceae</taxon>
        <taxon>Lichenicola</taxon>
    </lineage>
</organism>
<evidence type="ECO:0000313" key="1">
    <source>
        <dbReference type="EMBL" id="QKE89591.1"/>
    </source>
</evidence>
<gene>
    <name evidence="1" type="ORF">HN018_05615</name>
</gene>
<protein>
    <submittedName>
        <fullName evidence="1">Uncharacterized protein</fullName>
    </submittedName>
</protein>
<proteinExistence type="predicted"/>